<keyword evidence="8" id="KW-1185">Reference proteome</keyword>
<proteinExistence type="predicted"/>
<feature type="transmembrane region" description="Helical" evidence="6">
    <location>
        <begin position="129"/>
        <end position="147"/>
    </location>
</feature>
<accession>A0A177NI64</accession>
<dbReference type="Pfam" id="PF03706">
    <property type="entry name" value="LPG_synthase_TM"/>
    <property type="match status" value="1"/>
</dbReference>
<evidence type="ECO:0000313" key="7">
    <source>
        <dbReference type="EMBL" id="OAI17806.1"/>
    </source>
</evidence>
<evidence type="ECO:0000313" key="8">
    <source>
        <dbReference type="Proteomes" id="UP000077628"/>
    </source>
</evidence>
<sequence length="332" mass="34935">MPRFSGFKRLLWPLALALLAWVITQLPLAALARAFGPVTLSQALLWGLLNLVIALLATGRWWLFCRCCAVPIRYWPLLIVRQAGQAVSFITPGPQFGGEPLQLYWLCRRGDVPATQAVLALGLDRGFELWINFAVLAAVLVALQLPAGDFAGHRQLGLVLLGAALFALPLLATLATRHRTALGHIGRKLVHACRLPASAPAPPEGFVSAGSGFDIPAASAALILSLAGWAGLLAELRLLLHLLGLPVDTASFLTVLAALRLAILLPLPGGIGTLEAGVLWAFQTNGWPAEAAAGLIALTRLRDLAALAVGFCCLKLGSGGKPGGDAGKMDQF</sequence>
<evidence type="ECO:0000256" key="1">
    <source>
        <dbReference type="ARBA" id="ARBA00004651"/>
    </source>
</evidence>
<keyword evidence="2" id="KW-1003">Cell membrane</keyword>
<protein>
    <recommendedName>
        <fullName evidence="9">TIGR00374 family protein</fullName>
    </recommendedName>
</protein>
<evidence type="ECO:0000256" key="5">
    <source>
        <dbReference type="ARBA" id="ARBA00023136"/>
    </source>
</evidence>
<comment type="subcellular location">
    <subcellularLocation>
        <location evidence="1">Cell membrane</location>
        <topology evidence="1">Multi-pass membrane protein</topology>
    </subcellularLocation>
</comment>
<dbReference type="PANTHER" id="PTHR39087:SF2">
    <property type="entry name" value="UPF0104 MEMBRANE PROTEIN MJ1595"/>
    <property type="match status" value="1"/>
</dbReference>
<reference evidence="8" key="1">
    <citation type="submission" date="2016-03" db="EMBL/GenBank/DDBJ databases">
        <authorList>
            <person name="Heylen K."/>
            <person name="De Vos P."/>
            <person name="Vekeman B."/>
        </authorList>
    </citation>
    <scope>NUCLEOTIDE SEQUENCE [LARGE SCALE GENOMIC DNA]</scope>
    <source>
        <strain evidence="8">R-45383</strain>
    </source>
</reference>
<dbReference type="PANTHER" id="PTHR39087">
    <property type="entry name" value="UPF0104 MEMBRANE PROTEIN MJ1595"/>
    <property type="match status" value="1"/>
</dbReference>
<dbReference type="AlphaFoldDB" id="A0A177NI64"/>
<feature type="transmembrane region" description="Helical" evidence="6">
    <location>
        <begin position="153"/>
        <end position="175"/>
    </location>
</feature>
<evidence type="ECO:0000256" key="2">
    <source>
        <dbReference type="ARBA" id="ARBA00022475"/>
    </source>
</evidence>
<evidence type="ECO:0000256" key="3">
    <source>
        <dbReference type="ARBA" id="ARBA00022692"/>
    </source>
</evidence>
<evidence type="ECO:0000256" key="6">
    <source>
        <dbReference type="SAM" id="Phobius"/>
    </source>
</evidence>
<dbReference type="RefSeq" id="WP_064029111.1">
    <property type="nucleotide sequence ID" value="NZ_LUUK01000175.1"/>
</dbReference>
<evidence type="ECO:0008006" key="9">
    <source>
        <dbReference type="Google" id="ProtNLM"/>
    </source>
</evidence>
<feature type="transmembrane region" description="Helical" evidence="6">
    <location>
        <begin position="44"/>
        <end position="63"/>
    </location>
</feature>
<keyword evidence="5 6" id="KW-0472">Membrane</keyword>
<keyword evidence="3 6" id="KW-0812">Transmembrane</keyword>
<dbReference type="Proteomes" id="UP000077628">
    <property type="component" value="Unassembled WGS sequence"/>
</dbReference>
<dbReference type="STRING" id="702114.A1355_06920"/>
<dbReference type="InterPro" id="IPR022791">
    <property type="entry name" value="L-PG_synthase/AglD"/>
</dbReference>
<gene>
    <name evidence="7" type="ORF">A1355_06920</name>
</gene>
<dbReference type="GO" id="GO:0005886">
    <property type="term" value="C:plasma membrane"/>
    <property type="evidence" value="ECO:0007669"/>
    <property type="project" value="UniProtKB-SubCell"/>
</dbReference>
<keyword evidence="4 6" id="KW-1133">Transmembrane helix</keyword>
<dbReference type="OrthoDB" id="5574069at2"/>
<dbReference type="EMBL" id="LUUK01000175">
    <property type="protein sequence ID" value="OAI17806.1"/>
    <property type="molecule type" value="Genomic_DNA"/>
</dbReference>
<comment type="caution">
    <text evidence="7">The sequence shown here is derived from an EMBL/GenBank/DDBJ whole genome shotgun (WGS) entry which is preliminary data.</text>
</comment>
<organism evidence="7 8">
    <name type="scientific">Methylomonas koyamae</name>
    <dbReference type="NCBI Taxonomy" id="702114"/>
    <lineage>
        <taxon>Bacteria</taxon>
        <taxon>Pseudomonadati</taxon>
        <taxon>Pseudomonadota</taxon>
        <taxon>Gammaproteobacteria</taxon>
        <taxon>Methylococcales</taxon>
        <taxon>Methylococcaceae</taxon>
        <taxon>Methylomonas</taxon>
    </lineage>
</organism>
<evidence type="ECO:0000256" key="4">
    <source>
        <dbReference type="ARBA" id="ARBA00022989"/>
    </source>
</evidence>
<name>A0A177NI64_9GAMM</name>